<evidence type="ECO:0000259" key="14">
    <source>
        <dbReference type="Pfam" id="PF02879"/>
    </source>
</evidence>
<dbReference type="GO" id="GO:0006048">
    <property type="term" value="P:UDP-N-acetylglucosamine biosynthetic process"/>
    <property type="evidence" value="ECO:0007669"/>
    <property type="project" value="TreeGrafter"/>
</dbReference>
<feature type="binding site" evidence="9">
    <location>
        <position position="264"/>
    </location>
    <ligand>
        <name>Mg(2+)</name>
        <dbReference type="ChEBI" id="CHEBI:18420"/>
    </ligand>
</feature>
<reference evidence="16 17" key="1">
    <citation type="submission" date="2011-04" db="EMBL/GenBank/DDBJ databases">
        <authorList>
            <person name="Muzny D."/>
            <person name="Qin X."/>
            <person name="Deng J."/>
            <person name="Jiang H."/>
            <person name="Liu Y."/>
            <person name="Qu J."/>
            <person name="Song X.-Z."/>
            <person name="Zhang L."/>
            <person name="Thornton R."/>
            <person name="Coyle M."/>
            <person name="Francisco L."/>
            <person name="Jackson L."/>
            <person name="Javaid M."/>
            <person name="Korchina V."/>
            <person name="Kovar C."/>
            <person name="Mata R."/>
            <person name="Mathew T."/>
            <person name="Ngo R."/>
            <person name="Nguyen L."/>
            <person name="Nguyen N."/>
            <person name="Okwuonu G."/>
            <person name="Ongeri F."/>
            <person name="Pham C."/>
            <person name="Simmons D."/>
            <person name="Wilczek-Boney K."/>
            <person name="Hale W."/>
            <person name="Jakkamsetti A."/>
            <person name="Pham P."/>
            <person name="Ruth R."/>
            <person name="San Lucas F."/>
            <person name="Warren J."/>
            <person name="Zhang J."/>
            <person name="Zhao Z."/>
            <person name="Zhou C."/>
            <person name="Zhu D."/>
            <person name="Lee S."/>
            <person name="Bess C."/>
            <person name="Blankenburg K."/>
            <person name="Forbes L."/>
            <person name="Fu Q."/>
            <person name="Gubbala S."/>
            <person name="Hirani K."/>
            <person name="Jayaseelan J.C."/>
            <person name="Lara F."/>
            <person name="Munidasa M."/>
            <person name="Palculict T."/>
            <person name="Patil S."/>
            <person name="Pu L.-L."/>
            <person name="Saada N."/>
            <person name="Tang L."/>
            <person name="Weissenberger G."/>
            <person name="Zhu Y."/>
            <person name="Hemphill L."/>
            <person name="Shang Y."/>
            <person name="Youmans B."/>
            <person name="Ayvaz T."/>
            <person name="Ross M."/>
            <person name="Santibanez J."/>
            <person name="Aqrawi P."/>
            <person name="Gross S."/>
            <person name="Joshi V."/>
            <person name="Fowler G."/>
            <person name="Nazareth L."/>
            <person name="Reid J."/>
            <person name="Worley K."/>
            <person name="Petrosino J."/>
            <person name="Highlander S."/>
            <person name="Gibbs R."/>
        </authorList>
    </citation>
    <scope>NUCLEOTIDE SEQUENCE [LARGE SCALE GENOMIC DNA]</scope>
    <source>
        <strain evidence="16 17">2681</strain>
    </source>
</reference>
<dbReference type="CDD" id="cd05802">
    <property type="entry name" value="GlmM"/>
    <property type="match status" value="1"/>
</dbReference>
<dbReference type="HOGENOM" id="CLU_016950_7_0_9"/>
<protein>
    <recommendedName>
        <fullName evidence="8 9">Phosphoglucosamine mutase</fullName>
        <ecNumber evidence="7 9">5.4.2.10</ecNumber>
    </recommendedName>
</protein>
<feature type="binding site" evidence="9">
    <location>
        <position position="260"/>
    </location>
    <ligand>
        <name>Mg(2+)</name>
        <dbReference type="ChEBI" id="CHEBI:18420"/>
    </ligand>
</feature>
<feature type="domain" description="Alpha-D-phosphohexomutase alpha/beta/alpha" evidence="14">
    <location>
        <begin position="178"/>
        <end position="273"/>
    </location>
</feature>
<accession>F9DTZ4</accession>
<dbReference type="SUPFAM" id="SSF55957">
    <property type="entry name" value="Phosphoglucomutase, C-terminal domain"/>
    <property type="match status" value="1"/>
</dbReference>
<evidence type="ECO:0000256" key="9">
    <source>
        <dbReference type="HAMAP-Rule" id="MF_01554"/>
    </source>
</evidence>
<comment type="catalytic activity">
    <reaction evidence="6 9 11">
        <text>alpha-D-glucosamine 1-phosphate = D-glucosamine 6-phosphate</text>
        <dbReference type="Rhea" id="RHEA:23424"/>
        <dbReference type="ChEBI" id="CHEBI:58516"/>
        <dbReference type="ChEBI" id="CHEBI:58725"/>
        <dbReference type="EC" id="5.4.2.10"/>
    </reaction>
</comment>
<keyword evidence="2 9" id="KW-0597">Phosphoprotein</keyword>
<keyword evidence="3 9" id="KW-0479">Metal-binding</keyword>
<dbReference type="Pfam" id="PF02879">
    <property type="entry name" value="PGM_PMM_II"/>
    <property type="match status" value="1"/>
</dbReference>
<comment type="function">
    <text evidence="9 11">Catalyzes the conversion of glucosamine-6-phosphate to glucosamine-1-phosphate.</text>
</comment>
<evidence type="ECO:0000256" key="6">
    <source>
        <dbReference type="ARBA" id="ARBA00050364"/>
    </source>
</evidence>
<feature type="binding site" evidence="9">
    <location>
        <position position="262"/>
    </location>
    <ligand>
        <name>Mg(2+)</name>
        <dbReference type="ChEBI" id="CHEBI:18420"/>
    </ligand>
</feature>
<comment type="PTM">
    <text evidence="9">Activated by phosphorylation.</text>
</comment>
<dbReference type="InterPro" id="IPR016066">
    <property type="entry name" value="A-D-PHexomutase_CS"/>
</dbReference>
<keyword evidence="5 9" id="KW-0413">Isomerase</keyword>
<proteinExistence type="inferred from homology"/>
<dbReference type="FunFam" id="3.40.120.10:FF:000002">
    <property type="entry name" value="Phosphoglucosamine mutase"/>
    <property type="match status" value="1"/>
</dbReference>
<dbReference type="InterPro" id="IPR005843">
    <property type="entry name" value="A-D-PHexomutase_C"/>
</dbReference>
<dbReference type="GO" id="GO:0004615">
    <property type="term" value="F:phosphomannomutase activity"/>
    <property type="evidence" value="ECO:0007669"/>
    <property type="project" value="TreeGrafter"/>
</dbReference>
<dbReference type="InterPro" id="IPR005846">
    <property type="entry name" value="A-D-PHexomutase_a/b/a-III"/>
</dbReference>
<evidence type="ECO:0000256" key="11">
    <source>
        <dbReference type="RuleBase" id="RU004327"/>
    </source>
</evidence>
<dbReference type="eggNOG" id="COG1109">
    <property type="taxonomic scope" value="Bacteria"/>
</dbReference>
<comment type="cofactor">
    <cofactor evidence="9">
        <name>Mg(2+)</name>
        <dbReference type="ChEBI" id="CHEBI:18420"/>
    </cofactor>
    <text evidence="9">Binds 1 Mg(2+) ion per subunit.</text>
</comment>
<dbReference type="InterPro" id="IPR005845">
    <property type="entry name" value="A-D-PHexomutase_a/b/a-II"/>
</dbReference>
<dbReference type="Proteomes" id="UP000005316">
    <property type="component" value="Unassembled WGS sequence"/>
</dbReference>
<dbReference type="Pfam" id="PF00408">
    <property type="entry name" value="PGM_PMM_IV"/>
    <property type="match status" value="1"/>
</dbReference>
<evidence type="ECO:0000313" key="16">
    <source>
        <dbReference type="EMBL" id="EGQ25178.1"/>
    </source>
</evidence>
<dbReference type="FunFam" id="3.30.310.50:FF:000001">
    <property type="entry name" value="Phosphoglucosamine mutase"/>
    <property type="match status" value="1"/>
</dbReference>
<evidence type="ECO:0000259" key="13">
    <source>
        <dbReference type="Pfam" id="PF02878"/>
    </source>
</evidence>
<dbReference type="EC" id="5.4.2.10" evidence="7 9"/>
<dbReference type="PANTHER" id="PTHR42946:SF1">
    <property type="entry name" value="PHOSPHOGLUCOMUTASE (ALPHA-D-GLUCOSE-1,6-BISPHOSPHATE-DEPENDENT)"/>
    <property type="match status" value="1"/>
</dbReference>
<dbReference type="SUPFAM" id="SSF53738">
    <property type="entry name" value="Phosphoglucomutase, first 3 domains"/>
    <property type="match status" value="3"/>
</dbReference>
<dbReference type="HAMAP" id="MF_01554_B">
    <property type="entry name" value="GlmM_B"/>
    <property type="match status" value="1"/>
</dbReference>
<dbReference type="Pfam" id="PF02880">
    <property type="entry name" value="PGM_PMM_III"/>
    <property type="match status" value="1"/>
</dbReference>
<dbReference type="InterPro" id="IPR050060">
    <property type="entry name" value="Phosphoglucosamine_mutase"/>
</dbReference>
<evidence type="ECO:0000256" key="1">
    <source>
        <dbReference type="ARBA" id="ARBA00010231"/>
    </source>
</evidence>
<evidence type="ECO:0000256" key="3">
    <source>
        <dbReference type="ARBA" id="ARBA00022723"/>
    </source>
</evidence>
<evidence type="ECO:0000259" key="12">
    <source>
        <dbReference type="Pfam" id="PF00408"/>
    </source>
</evidence>
<evidence type="ECO:0000256" key="5">
    <source>
        <dbReference type="ARBA" id="ARBA00023235"/>
    </source>
</evidence>
<dbReference type="NCBIfam" id="TIGR01455">
    <property type="entry name" value="glmM"/>
    <property type="match status" value="1"/>
</dbReference>
<sequence>MRFVIPVIQLGYDRKEEFKMTQYFGTDGVRGIANTELTPELAFKLGRIGGYLLTRDVEGKAEILVGKDTRISGAMLENALIAGLLSVGAEVMRLGVISTPGVAYLTRVMNAQAGVMISASHNPVEDNGIKFFGEDGFKLTDAQEAEFEKLLNEEEDKLPRPIGGQVGTITEYFEGGQKYIQYLKQIVDEDFEGIHVALDCAHGATSVLATHVFADLDADLTTMGASPNGLNINDGVGSTHPETLAGLVIEKNADIGLAFDGDGDRLIAVDEKGNIIDGDQIMFIVGRYLHSKGRLKADTIVSTVMSNLGFYKALEECGMKSVQTAVGDRYVVEEMRKNHYNLGGEQSGHIIFMDYNTTGDGLLTALQLVNIMQQTGRKLSDLASEMKVYPQKLVNIRVVDKHAVMENIRIVSVINEVEREMAGQGRVLVRPSGTEPLVRVMVEATTEEQCAEYAERISFVVKEEMGLE</sequence>
<evidence type="ECO:0000313" key="17">
    <source>
        <dbReference type="Proteomes" id="UP000005316"/>
    </source>
</evidence>
<dbReference type="Gene3D" id="3.30.310.50">
    <property type="entry name" value="Alpha-D-phosphohexomutase, C-terminal domain"/>
    <property type="match status" value="1"/>
</dbReference>
<feature type="domain" description="Alpha-D-phosphohexomutase alpha/beta/alpha" evidence="13">
    <location>
        <begin position="22"/>
        <end position="155"/>
    </location>
</feature>
<dbReference type="InterPro" id="IPR005841">
    <property type="entry name" value="Alpha-D-phosphohexomutase_SF"/>
</dbReference>
<dbReference type="AlphaFoldDB" id="F9DTZ4"/>
<feature type="active site" description="Phosphoserine intermediate" evidence="9">
    <location>
        <position position="120"/>
    </location>
</feature>
<dbReference type="NCBIfam" id="NF008139">
    <property type="entry name" value="PRK10887.1"/>
    <property type="match status" value="1"/>
</dbReference>
<evidence type="ECO:0000256" key="4">
    <source>
        <dbReference type="ARBA" id="ARBA00022842"/>
    </source>
</evidence>
<dbReference type="EMBL" id="AFPZ01000070">
    <property type="protein sequence ID" value="EGQ25178.1"/>
    <property type="molecule type" value="Genomic_DNA"/>
</dbReference>
<dbReference type="FunFam" id="3.40.120.10:FF:000001">
    <property type="entry name" value="Phosphoglucosamine mutase"/>
    <property type="match status" value="1"/>
</dbReference>
<feature type="binding site" description="via phosphate group" evidence="9">
    <location>
        <position position="120"/>
    </location>
    <ligand>
        <name>Mg(2+)</name>
        <dbReference type="ChEBI" id="CHEBI:18420"/>
    </ligand>
</feature>
<keyword evidence="4 9" id="KW-0460">Magnesium</keyword>
<evidence type="ECO:0000256" key="2">
    <source>
        <dbReference type="ARBA" id="ARBA00022553"/>
    </source>
</evidence>
<name>F9DTZ4_9BACL</name>
<comment type="caution">
    <text evidence="16">The sequence shown here is derived from an EMBL/GenBank/DDBJ whole genome shotgun (WGS) entry which is preliminary data.</text>
</comment>
<dbReference type="Pfam" id="PF02878">
    <property type="entry name" value="PGM_PMM_I"/>
    <property type="match status" value="1"/>
</dbReference>
<dbReference type="InterPro" id="IPR036900">
    <property type="entry name" value="A-D-PHexomutase_C_sf"/>
</dbReference>
<dbReference type="GO" id="GO:0005975">
    <property type="term" value="P:carbohydrate metabolic process"/>
    <property type="evidence" value="ECO:0007669"/>
    <property type="project" value="InterPro"/>
</dbReference>
<dbReference type="InterPro" id="IPR005844">
    <property type="entry name" value="A-D-PHexomutase_a/b/a-I"/>
</dbReference>
<feature type="domain" description="Alpha-D-phosphohexomutase alpha/beta/alpha" evidence="15">
    <location>
        <begin position="277"/>
        <end position="388"/>
    </location>
</feature>
<evidence type="ECO:0000256" key="7">
    <source>
        <dbReference type="ARBA" id="ARBA00066330"/>
    </source>
</evidence>
<dbReference type="InterPro" id="IPR016055">
    <property type="entry name" value="A-D-PHexomutase_a/b/a-I/II/III"/>
</dbReference>
<dbReference type="PANTHER" id="PTHR42946">
    <property type="entry name" value="PHOSPHOHEXOSE MUTASE"/>
    <property type="match status" value="1"/>
</dbReference>
<feature type="domain" description="Alpha-D-phosphohexomutase C-terminal" evidence="12">
    <location>
        <begin position="393"/>
        <end position="457"/>
    </location>
</feature>
<dbReference type="GO" id="GO:0009252">
    <property type="term" value="P:peptidoglycan biosynthetic process"/>
    <property type="evidence" value="ECO:0007669"/>
    <property type="project" value="TreeGrafter"/>
</dbReference>
<comment type="similarity">
    <text evidence="1 9 10">Belongs to the phosphohexose mutase family.</text>
</comment>
<dbReference type="Gene3D" id="3.40.120.10">
    <property type="entry name" value="Alpha-D-Glucose-1,6-Bisphosphate, subunit A, domain 3"/>
    <property type="match status" value="3"/>
</dbReference>
<dbReference type="PROSITE" id="PS00710">
    <property type="entry name" value="PGM_PMM"/>
    <property type="match status" value="1"/>
</dbReference>
<organism evidence="16 17">
    <name type="scientific">Sporosarcina newyorkensis 2681</name>
    <dbReference type="NCBI Taxonomy" id="1027292"/>
    <lineage>
        <taxon>Bacteria</taxon>
        <taxon>Bacillati</taxon>
        <taxon>Bacillota</taxon>
        <taxon>Bacilli</taxon>
        <taxon>Bacillales</taxon>
        <taxon>Caryophanaceae</taxon>
        <taxon>Sporosarcina</taxon>
    </lineage>
</organism>
<dbReference type="GO" id="GO:0000287">
    <property type="term" value="F:magnesium ion binding"/>
    <property type="evidence" value="ECO:0007669"/>
    <property type="project" value="UniProtKB-UniRule"/>
</dbReference>
<feature type="modified residue" description="Phosphoserine" evidence="9">
    <location>
        <position position="120"/>
    </location>
</feature>
<dbReference type="GO" id="GO:0005829">
    <property type="term" value="C:cytosol"/>
    <property type="evidence" value="ECO:0007669"/>
    <property type="project" value="TreeGrafter"/>
</dbReference>
<dbReference type="GO" id="GO:0008966">
    <property type="term" value="F:phosphoglucosamine mutase activity"/>
    <property type="evidence" value="ECO:0007669"/>
    <property type="project" value="UniProtKB-UniRule"/>
</dbReference>
<gene>
    <name evidence="9 16" type="primary">glmM</name>
    <name evidence="16" type="ORF">HMPREF9372_2275</name>
</gene>
<dbReference type="STRING" id="759851.SAMN04244570_3193"/>
<evidence type="ECO:0000259" key="15">
    <source>
        <dbReference type="Pfam" id="PF02880"/>
    </source>
</evidence>
<dbReference type="PRINTS" id="PR00509">
    <property type="entry name" value="PGMPMM"/>
</dbReference>
<dbReference type="InterPro" id="IPR006352">
    <property type="entry name" value="GlmM_bact"/>
</dbReference>
<evidence type="ECO:0000256" key="8">
    <source>
        <dbReference type="ARBA" id="ARBA00068193"/>
    </source>
</evidence>
<evidence type="ECO:0000256" key="10">
    <source>
        <dbReference type="RuleBase" id="RU004326"/>
    </source>
</evidence>